<comment type="caution">
    <text evidence="1">The sequence shown here is derived from an EMBL/GenBank/DDBJ whole genome shotgun (WGS) entry which is preliminary data.</text>
</comment>
<sequence length="324" mass="36906">MAIAAAATQHSPSLAGASTHLHLHLHIPHTPASCTCSFPSLQSSSPHFTSLRLLRHTAPPPSQISVARFRPRQFRAEAATNCRSGSGGNGFEEQAGRIAGEARRKFENMTKSVSEKAERVFTDAGQKFNEFQEKSDVEGKAQRFARQANLKLEELVYNIRKQIEKWDRQYRLSEKSQQFADTVRKQIYDADQQFGVRQKARNWTSQLQLRWPTYRRQLSNFLESPLGKLVSTCFFLWFFLSGWLFRIAFLSMWILPFAAPLLIGTISKNAIIEGACPACKTRFIGSRSQVVLCRNCRNVVWQPRQDFSKDSSDPSIIDVDFEEK</sequence>
<protein>
    <submittedName>
        <fullName evidence="1">Uncharacterized protein</fullName>
    </submittedName>
</protein>
<proteinExistence type="predicted"/>
<dbReference type="Proteomes" id="UP001162992">
    <property type="component" value="Chromosome 15"/>
</dbReference>
<gene>
    <name evidence="1" type="ORF">O6H91_15G049800</name>
</gene>
<keyword evidence="2" id="KW-1185">Reference proteome</keyword>
<reference evidence="2" key="1">
    <citation type="journal article" date="2024" name="Proc. Natl. Acad. Sci. U.S.A.">
        <title>Extraordinary preservation of gene collinearity over three hundred million years revealed in homosporous lycophytes.</title>
        <authorList>
            <person name="Li C."/>
            <person name="Wickell D."/>
            <person name="Kuo L.Y."/>
            <person name="Chen X."/>
            <person name="Nie B."/>
            <person name="Liao X."/>
            <person name="Peng D."/>
            <person name="Ji J."/>
            <person name="Jenkins J."/>
            <person name="Williams M."/>
            <person name="Shu S."/>
            <person name="Plott C."/>
            <person name="Barry K."/>
            <person name="Rajasekar S."/>
            <person name="Grimwood J."/>
            <person name="Han X."/>
            <person name="Sun S."/>
            <person name="Hou Z."/>
            <person name="He W."/>
            <person name="Dai G."/>
            <person name="Sun C."/>
            <person name="Schmutz J."/>
            <person name="Leebens-Mack J.H."/>
            <person name="Li F.W."/>
            <person name="Wang L."/>
        </authorList>
    </citation>
    <scope>NUCLEOTIDE SEQUENCE [LARGE SCALE GENOMIC DNA]</scope>
    <source>
        <strain evidence="2">cv. PW_Plant_1</strain>
    </source>
</reference>
<evidence type="ECO:0000313" key="2">
    <source>
        <dbReference type="Proteomes" id="UP001162992"/>
    </source>
</evidence>
<accession>A0ACC2BI45</accession>
<dbReference type="EMBL" id="CM055106">
    <property type="protein sequence ID" value="KAJ7529428.1"/>
    <property type="molecule type" value="Genomic_DNA"/>
</dbReference>
<organism evidence="1 2">
    <name type="scientific">Diphasiastrum complanatum</name>
    <name type="common">Issler's clubmoss</name>
    <name type="synonym">Lycopodium complanatum</name>
    <dbReference type="NCBI Taxonomy" id="34168"/>
    <lineage>
        <taxon>Eukaryota</taxon>
        <taxon>Viridiplantae</taxon>
        <taxon>Streptophyta</taxon>
        <taxon>Embryophyta</taxon>
        <taxon>Tracheophyta</taxon>
        <taxon>Lycopodiopsida</taxon>
        <taxon>Lycopodiales</taxon>
        <taxon>Lycopodiaceae</taxon>
        <taxon>Lycopodioideae</taxon>
        <taxon>Diphasiastrum</taxon>
    </lineage>
</organism>
<name>A0ACC2BI45_DIPCM</name>
<evidence type="ECO:0000313" key="1">
    <source>
        <dbReference type="EMBL" id="KAJ7529428.1"/>
    </source>
</evidence>